<comment type="caution">
    <text evidence="4">The sequence shown here is derived from an EMBL/GenBank/DDBJ whole genome shotgun (WGS) entry which is preliminary data.</text>
</comment>
<dbReference type="InterPro" id="IPR051200">
    <property type="entry name" value="Host-pathogen_enzymatic-act"/>
</dbReference>
<sequence length="431" mass="47613">MTKNYTFLIVCILGLISQYNFAQNTYDDGVFILNEGMFGTNTASVSFLDDSNNLSNNVFANQNTELDLGQVAQGMGFEGDEAYIVSNGSSEINVVDRVSFSHITTITSGIDNPRYIAFDNGLAYVTNWGDPTDTTDDYVAVIDLQNYTVIDNIAVAEGPEEIVKKGNTLFVGHQGGYGYGNSVSVIDLTDYSVSEITLADIPNSLEVDDDYLYVLCGGMPAWTGTETQAKLFRIDLTDNTAIEEFDFATGEHPDFLEVENGIAYYVLNNNIFEFDFIDTSLSTTPFIDTTTESLQISYGLSLIDDTFYLADALDYVTDGIIHTYDVTGNFLNSYTVGLIPNGIYKYEAEDLSVEQTQEELQLAIYPNPTVDKLFLTTQQAAEVSIYNLNAKLVKKATYTNNGISVNTLSTGVYLVRVQQENTQQTLKLIIK</sequence>
<feature type="chain" id="PRO_5046510794" evidence="2">
    <location>
        <begin position="23"/>
        <end position="431"/>
    </location>
</feature>
<dbReference type="RefSeq" id="WP_311402575.1">
    <property type="nucleotide sequence ID" value="NZ_JAVRBG010000016.1"/>
</dbReference>
<feature type="signal peptide" evidence="2">
    <location>
        <begin position="1"/>
        <end position="22"/>
    </location>
</feature>
<dbReference type="Gene3D" id="2.130.10.10">
    <property type="entry name" value="YVTN repeat-like/Quinoprotein amine dehydrogenase"/>
    <property type="match status" value="1"/>
</dbReference>
<evidence type="ECO:0000313" key="4">
    <source>
        <dbReference type="EMBL" id="MDT0295646.1"/>
    </source>
</evidence>
<dbReference type="InterPro" id="IPR026444">
    <property type="entry name" value="Secre_tail"/>
</dbReference>
<feature type="domain" description="Secretion system C-terminal sorting" evidence="3">
    <location>
        <begin position="364"/>
        <end position="430"/>
    </location>
</feature>
<gene>
    <name evidence="4" type="ORF">RLT85_13500</name>
</gene>
<name>A0ABU2KLQ0_9FLAO</name>
<dbReference type="NCBIfam" id="TIGR04183">
    <property type="entry name" value="Por_Secre_tail"/>
    <property type="match status" value="1"/>
</dbReference>
<dbReference type="PANTHER" id="PTHR47197:SF3">
    <property type="entry name" value="DIHYDRO-HEME D1 DEHYDROGENASE"/>
    <property type="match status" value="1"/>
</dbReference>
<proteinExistence type="predicted"/>
<evidence type="ECO:0000256" key="1">
    <source>
        <dbReference type="ARBA" id="ARBA00022729"/>
    </source>
</evidence>
<evidence type="ECO:0000313" key="5">
    <source>
        <dbReference type="Proteomes" id="UP001182991"/>
    </source>
</evidence>
<evidence type="ECO:0000256" key="2">
    <source>
        <dbReference type="SAM" id="SignalP"/>
    </source>
</evidence>
<keyword evidence="5" id="KW-1185">Reference proteome</keyword>
<dbReference type="Proteomes" id="UP001182991">
    <property type="component" value="Unassembled WGS sequence"/>
</dbReference>
<evidence type="ECO:0000259" key="3">
    <source>
        <dbReference type="Pfam" id="PF18962"/>
    </source>
</evidence>
<dbReference type="Pfam" id="PF18962">
    <property type="entry name" value="Por_Secre_tail"/>
    <property type="match status" value="1"/>
</dbReference>
<dbReference type="InterPro" id="IPR015943">
    <property type="entry name" value="WD40/YVTN_repeat-like_dom_sf"/>
</dbReference>
<dbReference type="Pfam" id="PF16819">
    <property type="entry name" value="DUF5074"/>
    <property type="match status" value="1"/>
</dbReference>
<dbReference type="PANTHER" id="PTHR47197">
    <property type="entry name" value="PROTEIN NIRF"/>
    <property type="match status" value="1"/>
</dbReference>
<dbReference type="EMBL" id="JAVRBG010000016">
    <property type="protein sequence ID" value="MDT0295646.1"/>
    <property type="molecule type" value="Genomic_DNA"/>
</dbReference>
<protein>
    <submittedName>
        <fullName evidence="4">T9SS type A sorting domain-containing protein</fullName>
    </submittedName>
</protein>
<organism evidence="4 5">
    <name type="scientific">Mesonia ostreae</name>
    <dbReference type="NCBI Taxonomy" id="861110"/>
    <lineage>
        <taxon>Bacteria</taxon>
        <taxon>Pseudomonadati</taxon>
        <taxon>Bacteroidota</taxon>
        <taxon>Flavobacteriia</taxon>
        <taxon>Flavobacteriales</taxon>
        <taxon>Flavobacteriaceae</taxon>
        <taxon>Mesonia</taxon>
    </lineage>
</organism>
<dbReference type="InterPro" id="IPR031815">
    <property type="entry name" value="DUF5074"/>
</dbReference>
<accession>A0ABU2KLQ0</accession>
<keyword evidence="1 2" id="KW-0732">Signal</keyword>
<dbReference type="SUPFAM" id="SSF63825">
    <property type="entry name" value="YWTD domain"/>
    <property type="match status" value="1"/>
</dbReference>
<reference evidence="5" key="1">
    <citation type="submission" date="2023-07" db="EMBL/GenBank/DDBJ databases">
        <title>Isolating and identifying novel microbial strains from the Mariana Trench.</title>
        <authorList>
            <person name="Fu H."/>
        </authorList>
    </citation>
    <scope>NUCLEOTIDE SEQUENCE [LARGE SCALE GENOMIC DNA]</scope>
    <source>
        <strain evidence="5">T-y2</strain>
    </source>
</reference>